<keyword evidence="3" id="KW-1185">Reference proteome</keyword>
<feature type="compositionally biased region" description="Basic and acidic residues" evidence="1">
    <location>
        <begin position="1"/>
        <end position="10"/>
    </location>
</feature>
<proteinExistence type="predicted"/>
<sequence length="76" mass="8759">MLDHITNHHTEQRRKLKMPNREGKNRVDTGRGDAPRRSAEKTNEGFFILNDSEIRRESLISILLRGVWLAEGHGVP</sequence>
<dbReference type="Proteomes" id="UP001189624">
    <property type="component" value="Chromosome 6"/>
</dbReference>
<organism evidence="2 3">
    <name type="scientific">Sphenostylis stenocarpa</name>
    <dbReference type="NCBI Taxonomy" id="92480"/>
    <lineage>
        <taxon>Eukaryota</taxon>
        <taxon>Viridiplantae</taxon>
        <taxon>Streptophyta</taxon>
        <taxon>Embryophyta</taxon>
        <taxon>Tracheophyta</taxon>
        <taxon>Spermatophyta</taxon>
        <taxon>Magnoliopsida</taxon>
        <taxon>eudicotyledons</taxon>
        <taxon>Gunneridae</taxon>
        <taxon>Pentapetalae</taxon>
        <taxon>rosids</taxon>
        <taxon>fabids</taxon>
        <taxon>Fabales</taxon>
        <taxon>Fabaceae</taxon>
        <taxon>Papilionoideae</taxon>
        <taxon>50 kb inversion clade</taxon>
        <taxon>NPAAA clade</taxon>
        <taxon>indigoferoid/millettioid clade</taxon>
        <taxon>Phaseoleae</taxon>
        <taxon>Sphenostylis</taxon>
    </lineage>
</organism>
<gene>
    <name evidence="2" type="ORF">AYBTSS11_LOCUS18699</name>
</gene>
<feature type="compositionally biased region" description="Basic and acidic residues" evidence="1">
    <location>
        <begin position="19"/>
        <end position="42"/>
    </location>
</feature>
<feature type="region of interest" description="Disordered" evidence="1">
    <location>
        <begin position="1"/>
        <end position="42"/>
    </location>
</feature>
<evidence type="ECO:0000313" key="2">
    <source>
        <dbReference type="EMBL" id="CAJ1961382.1"/>
    </source>
</evidence>
<dbReference type="AlphaFoldDB" id="A0AA86SIR0"/>
<evidence type="ECO:0000313" key="3">
    <source>
        <dbReference type="Proteomes" id="UP001189624"/>
    </source>
</evidence>
<protein>
    <submittedName>
        <fullName evidence="2">Uncharacterized protein</fullName>
    </submittedName>
</protein>
<reference evidence="2" key="1">
    <citation type="submission" date="2023-10" db="EMBL/GenBank/DDBJ databases">
        <authorList>
            <person name="Domelevo Entfellner J.-B."/>
        </authorList>
    </citation>
    <scope>NUCLEOTIDE SEQUENCE</scope>
</reference>
<dbReference type="EMBL" id="OY731403">
    <property type="protein sequence ID" value="CAJ1961382.1"/>
    <property type="molecule type" value="Genomic_DNA"/>
</dbReference>
<accession>A0AA86SIR0</accession>
<evidence type="ECO:0000256" key="1">
    <source>
        <dbReference type="SAM" id="MobiDB-lite"/>
    </source>
</evidence>
<name>A0AA86SIR0_9FABA</name>
<dbReference type="Gramene" id="rna-AYBTSS11_LOCUS18699">
    <property type="protein sequence ID" value="CAJ1961382.1"/>
    <property type="gene ID" value="gene-AYBTSS11_LOCUS18699"/>
</dbReference>